<dbReference type="Proteomes" id="UP000654279">
    <property type="component" value="Unassembled WGS sequence"/>
</dbReference>
<keyword evidence="3" id="KW-1185">Reference proteome</keyword>
<feature type="transmembrane region" description="Helical" evidence="1">
    <location>
        <begin position="29"/>
        <end position="47"/>
    </location>
</feature>
<keyword evidence="1" id="KW-0812">Transmembrane</keyword>
<dbReference type="EMBL" id="JACRSO010000001">
    <property type="protein sequence ID" value="MBC8528317.1"/>
    <property type="molecule type" value="Genomic_DNA"/>
</dbReference>
<protein>
    <submittedName>
        <fullName evidence="2">DUF4203 domain-containing protein</fullName>
    </submittedName>
</protein>
<evidence type="ECO:0000256" key="1">
    <source>
        <dbReference type="SAM" id="Phobius"/>
    </source>
</evidence>
<reference evidence="2" key="1">
    <citation type="submission" date="2020-08" db="EMBL/GenBank/DDBJ databases">
        <title>Genome public.</title>
        <authorList>
            <person name="Liu C."/>
            <person name="Sun Q."/>
        </authorList>
    </citation>
    <scope>NUCLEOTIDE SEQUENCE</scope>
    <source>
        <strain evidence="2">NSJ-44</strain>
    </source>
</reference>
<name>A0A926HI20_9FIRM</name>
<sequence length="216" mass="22731">MESGNILYEMLVYLGGQMGVGGYIQQGAALLEGAMLLIALLTCFFGYKLFRVWSAVAAFLLTAIGLTALMQSVADQGTIVTAFAIVGLVMAFLAFQWPKASAFLVCGVIGYGLAGALTPLWWVRLLAGAVLACATIPLSGWLIVGATAFWGAFTLSAGGLAYLGYPAGAALQWVLALALTGLGAFVQYKTNRLALAGQADARALWARWNRKKKPQG</sequence>
<feature type="transmembrane region" description="Helical" evidence="1">
    <location>
        <begin position="77"/>
        <end position="95"/>
    </location>
</feature>
<accession>A0A926HI20</accession>
<dbReference type="RefSeq" id="WP_249284344.1">
    <property type="nucleotide sequence ID" value="NZ_JACRSO010000001.1"/>
</dbReference>
<feature type="transmembrane region" description="Helical" evidence="1">
    <location>
        <begin position="101"/>
        <end position="122"/>
    </location>
</feature>
<dbReference type="AlphaFoldDB" id="A0A926HI20"/>
<proteinExistence type="predicted"/>
<keyword evidence="1" id="KW-0472">Membrane</keyword>
<keyword evidence="1" id="KW-1133">Transmembrane helix</keyword>
<evidence type="ECO:0000313" key="2">
    <source>
        <dbReference type="EMBL" id="MBC8528317.1"/>
    </source>
</evidence>
<feature type="transmembrane region" description="Helical" evidence="1">
    <location>
        <begin position="165"/>
        <end position="186"/>
    </location>
</feature>
<organism evidence="2 3">
    <name type="scientific">Luoshenia tenuis</name>
    <dbReference type="NCBI Taxonomy" id="2763654"/>
    <lineage>
        <taxon>Bacteria</taxon>
        <taxon>Bacillati</taxon>
        <taxon>Bacillota</taxon>
        <taxon>Clostridia</taxon>
        <taxon>Christensenellales</taxon>
        <taxon>Christensenellaceae</taxon>
        <taxon>Luoshenia</taxon>
    </lineage>
</organism>
<evidence type="ECO:0000313" key="3">
    <source>
        <dbReference type="Proteomes" id="UP000654279"/>
    </source>
</evidence>
<comment type="caution">
    <text evidence="2">The sequence shown here is derived from an EMBL/GenBank/DDBJ whole genome shotgun (WGS) entry which is preliminary data.</text>
</comment>
<gene>
    <name evidence="2" type="ORF">H8699_02535</name>
</gene>
<feature type="transmembrane region" description="Helical" evidence="1">
    <location>
        <begin position="129"/>
        <end position="153"/>
    </location>
</feature>
<feature type="transmembrane region" description="Helical" evidence="1">
    <location>
        <begin position="53"/>
        <end position="70"/>
    </location>
</feature>